<dbReference type="CDD" id="cd14014">
    <property type="entry name" value="STKc_PknB_like"/>
    <property type="match status" value="1"/>
</dbReference>
<dbReference type="Gene3D" id="1.10.510.10">
    <property type="entry name" value="Transferase(Phosphotransferase) domain 1"/>
    <property type="match status" value="1"/>
</dbReference>
<feature type="compositionally biased region" description="Basic and acidic residues" evidence="6">
    <location>
        <begin position="496"/>
        <end position="505"/>
    </location>
</feature>
<keyword evidence="9" id="KW-1185">Reference proteome</keyword>
<keyword evidence="3" id="KW-0547">Nucleotide-binding</keyword>
<feature type="region of interest" description="Disordered" evidence="6">
    <location>
        <begin position="361"/>
        <end position="405"/>
    </location>
</feature>
<dbReference type="InterPro" id="IPR050660">
    <property type="entry name" value="NEK_Ser/Thr_kinase"/>
</dbReference>
<gene>
    <name evidence="8" type="ORF">DB32_007275</name>
</gene>
<dbReference type="Pfam" id="PF00069">
    <property type="entry name" value="Pkinase"/>
    <property type="match status" value="1"/>
</dbReference>
<evidence type="ECO:0000256" key="6">
    <source>
        <dbReference type="SAM" id="MobiDB-lite"/>
    </source>
</evidence>
<keyword evidence="5" id="KW-0067">ATP-binding</keyword>
<dbReference type="GO" id="GO:0005524">
    <property type="term" value="F:ATP binding"/>
    <property type="evidence" value="ECO:0007669"/>
    <property type="project" value="UniProtKB-KW"/>
</dbReference>
<dbReference type="AlphaFoldDB" id="A0A0F6YL99"/>
<dbReference type="GO" id="GO:0004674">
    <property type="term" value="F:protein serine/threonine kinase activity"/>
    <property type="evidence" value="ECO:0007669"/>
    <property type="project" value="UniProtKB-KW"/>
</dbReference>
<dbReference type="SUPFAM" id="SSF56112">
    <property type="entry name" value="Protein kinase-like (PK-like)"/>
    <property type="match status" value="1"/>
</dbReference>
<keyword evidence="4 8" id="KW-0418">Kinase</keyword>
<dbReference type="EC" id="2.7.11.1" evidence="1"/>
<protein>
    <recommendedName>
        <fullName evidence="1">non-specific serine/threonine protein kinase</fullName>
        <ecNumber evidence="1">2.7.11.1</ecNumber>
    </recommendedName>
</protein>
<evidence type="ECO:0000259" key="7">
    <source>
        <dbReference type="PROSITE" id="PS50011"/>
    </source>
</evidence>
<dbReference type="EMBL" id="CP011125">
    <property type="protein sequence ID" value="AKF10126.1"/>
    <property type="molecule type" value="Genomic_DNA"/>
</dbReference>
<feature type="region of interest" description="Disordered" evidence="6">
    <location>
        <begin position="1"/>
        <end position="45"/>
    </location>
</feature>
<proteinExistence type="predicted"/>
<evidence type="ECO:0000256" key="4">
    <source>
        <dbReference type="ARBA" id="ARBA00022777"/>
    </source>
</evidence>
<evidence type="ECO:0000256" key="2">
    <source>
        <dbReference type="ARBA" id="ARBA00022679"/>
    </source>
</evidence>
<feature type="compositionally biased region" description="Basic and acidic residues" evidence="6">
    <location>
        <begin position="361"/>
        <end position="393"/>
    </location>
</feature>
<evidence type="ECO:0000256" key="1">
    <source>
        <dbReference type="ARBA" id="ARBA00012513"/>
    </source>
</evidence>
<dbReference type="Proteomes" id="UP000034883">
    <property type="component" value="Chromosome"/>
</dbReference>
<dbReference type="Gene3D" id="3.30.200.20">
    <property type="entry name" value="Phosphorylase Kinase, domain 1"/>
    <property type="match status" value="1"/>
</dbReference>
<dbReference type="STRING" id="927083.DB32_007275"/>
<dbReference type="SMART" id="SM00220">
    <property type="entry name" value="S_TKc"/>
    <property type="match status" value="1"/>
</dbReference>
<dbReference type="PANTHER" id="PTHR43671:SF13">
    <property type="entry name" value="SERINE_THREONINE-PROTEIN KINASE NEK2"/>
    <property type="match status" value="1"/>
</dbReference>
<keyword evidence="8" id="KW-0723">Serine/threonine-protein kinase</keyword>
<feature type="compositionally biased region" description="Basic and acidic residues" evidence="6">
    <location>
        <begin position="445"/>
        <end position="481"/>
    </location>
</feature>
<feature type="region of interest" description="Disordered" evidence="6">
    <location>
        <begin position="440"/>
        <end position="481"/>
    </location>
</feature>
<dbReference type="InterPro" id="IPR011009">
    <property type="entry name" value="Kinase-like_dom_sf"/>
</dbReference>
<feature type="domain" description="Protein kinase" evidence="7">
    <location>
        <begin position="53"/>
        <end position="310"/>
    </location>
</feature>
<feature type="region of interest" description="Disordered" evidence="6">
    <location>
        <begin position="496"/>
        <end position="526"/>
    </location>
</feature>
<evidence type="ECO:0000313" key="8">
    <source>
        <dbReference type="EMBL" id="AKF10126.1"/>
    </source>
</evidence>
<reference evidence="8 9" key="1">
    <citation type="submission" date="2015-03" db="EMBL/GenBank/DDBJ databases">
        <title>Genome assembly of Sandaracinus amylolyticus DSM 53668.</title>
        <authorList>
            <person name="Sharma G."/>
            <person name="Subramanian S."/>
        </authorList>
    </citation>
    <scope>NUCLEOTIDE SEQUENCE [LARGE SCALE GENOMIC DNA]</scope>
    <source>
        <strain evidence="8 9">DSM 53668</strain>
    </source>
</reference>
<organism evidence="8 9">
    <name type="scientific">Sandaracinus amylolyticus</name>
    <dbReference type="NCBI Taxonomy" id="927083"/>
    <lineage>
        <taxon>Bacteria</taxon>
        <taxon>Pseudomonadati</taxon>
        <taxon>Myxococcota</taxon>
        <taxon>Polyangia</taxon>
        <taxon>Polyangiales</taxon>
        <taxon>Sandaracinaceae</taxon>
        <taxon>Sandaracinus</taxon>
    </lineage>
</organism>
<feature type="region of interest" description="Disordered" evidence="6">
    <location>
        <begin position="542"/>
        <end position="575"/>
    </location>
</feature>
<sequence length="575" mass="62788">MTPADAQDADGARSREALAPTLAAPTPTPASVSRPSIAPDDTLPPGEILGARYRIVELVGRGGQGDVYRADDLEVEGHVVALKLMHHAARSDDEKASAMRELRMLAAVSHPTIVQFKDSGWYGARLWFVMPWLEGRTLEQAGRISRAEARRVFESVAAGVAALHAKGMRHQDIKPSNIFLARVDGFEDAMPVLLDLGVAARGDDAPIAGSPDYFAPEVAAMWPTGGDAVIGPEADVYALALALRNALDPDSAPTLDAFSRESLDQRAKEPVAPPSGRDLAYLKPCFERWLAIEPERRPTAAALLRELAVLTAPEDRAAERARTLRRIAPWAAGLVLTIGWFAWWGHGELLAHEKAAARAEEEEREAELRAHRASEEAELARDAARDALERAASSEEEADDRERQARAAMARVRAAQRALDRAQGDRDRLGDAIEEMQRALNAAEAARESERRARETERAESERALRAAREGFERERRELTDQRDRALVAITESEVRGRELEHRTQQAEALANQAQARAQQAEARANELDARIADLEARLRRAERAAAGAGGGEAQEEAMQAPGDLGAEPTIELPH</sequence>
<dbReference type="PROSITE" id="PS50011">
    <property type="entry name" value="PROTEIN_KINASE_DOM"/>
    <property type="match status" value="1"/>
</dbReference>
<dbReference type="InterPro" id="IPR008271">
    <property type="entry name" value="Ser/Thr_kinase_AS"/>
</dbReference>
<dbReference type="PROSITE" id="PS00108">
    <property type="entry name" value="PROTEIN_KINASE_ST"/>
    <property type="match status" value="1"/>
</dbReference>
<dbReference type="KEGG" id="samy:DB32_007275"/>
<accession>A0A0F6YL99</accession>
<keyword evidence="2" id="KW-0808">Transferase</keyword>
<dbReference type="InterPro" id="IPR000719">
    <property type="entry name" value="Prot_kinase_dom"/>
</dbReference>
<name>A0A0F6YL99_9BACT</name>
<feature type="compositionally biased region" description="Low complexity" evidence="6">
    <location>
        <begin position="506"/>
        <end position="523"/>
    </location>
</feature>
<dbReference type="PANTHER" id="PTHR43671">
    <property type="entry name" value="SERINE/THREONINE-PROTEIN KINASE NEK"/>
    <property type="match status" value="1"/>
</dbReference>
<evidence type="ECO:0000256" key="5">
    <source>
        <dbReference type="ARBA" id="ARBA00022840"/>
    </source>
</evidence>
<dbReference type="RefSeq" id="WP_053237115.1">
    <property type="nucleotide sequence ID" value="NZ_CP011125.1"/>
</dbReference>
<evidence type="ECO:0000313" key="9">
    <source>
        <dbReference type="Proteomes" id="UP000034883"/>
    </source>
</evidence>
<evidence type="ECO:0000256" key="3">
    <source>
        <dbReference type="ARBA" id="ARBA00022741"/>
    </source>
</evidence>